<feature type="transmembrane region" description="Helical" evidence="5">
    <location>
        <begin position="71"/>
        <end position="89"/>
    </location>
</feature>
<feature type="transmembrane region" description="Helical" evidence="5">
    <location>
        <begin position="6"/>
        <end position="26"/>
    </location>
</feature>
<proteinExistence type="predicted"/>
<evidence type="ECO:0000256" key="3">
    <source>
        <dbReference type="ARBA" id="ARBA00022989"/>
    </source>
</evidence>
<dbReference type="GO" id="GO:0016020">
    <property type="term" value="C:membrane"/>
    <property type="evidence" value="ECO:0007669"/>
    <property type="project" value="UniProtKB-SubCell"/>
</dbReference>
<dbReference type="OrthoDB" id="5348404at2759"/>
<feature type="non-terminal residue" evidence="6">
    <location>
        <position position="340"/>
    </location>
</feature>
<comment type="subcellular location">
    <subcellularLocation>
        <location evidence="1">Membrane</location>
        <topology evidence="1">Multi-pass membrane protein</topology>
    </subcellularLocation>
</comment>
<feature type="transmembrane region" description="Helical" evidence="5">
    <location>
        <begin position="240"/>
        <end position="261"/>
    </location>
</feature>
<dbReference type="AlphaFoldDB" id="A0A0C3BAQ7"/>
<feature type="non-terminal residue" evidence="6">
    <location>
        <position position="1"/>
    </location>
</feature>
<name>A0A0C3BAQ7_SERVB</name>
<dbReference type="STRING" id="933852.A0A0C3BAQ7"/>
<evidence type="ECO:0000313" key="7">
    <source>
        <dbReference type="Proteomes" id="UP000054097"/>
    </source>
</evidence>
<evidence type="ECO:0000256" key="1">
    <source>
        <dbReference type="ARBA" id="ARBA00004141"/>
    </source>
</evidence>
<keyword evidence="2 5" id="KW-0812">Transmembrane</keyword>
<dbReference type="Pfam" id="PF03619">
    <property type="entry name" value="Solute_trans_a"/>
    <property type="match status" value="1"/>
</dbReference>
<evidence type="ECO:0000313" key="6">
    <source>
        <dbReference type="EMBL" id="KIM33900.1"/>
    </source>
</evidence>
<dbReference type="PANTHER" id="PTHR23423">
    <property type="entry name" value="ORGANIC SOLUTE TRANSPORTER-RELATED"/>
    <property type="match status" value="1"/>
</dbReference>
<protein>
    <recommendedName>
        <fullName evidence="8">DUF300-domain-containing protein</fullName>
    </recommendedName>
</protein>
<organism evidence="6 7">
    <name type="scientific">Serendipita vermifera MAFF 305830</name>
    <dbReference type="NCBI Taxonomy" id="933852"/>
    <lineage>
        <taxon>Eukaryota</taxon>
        <taxon>Fungi</taxon>
        <taxon>Dikarya</taxon>
        <taxon>Basidiomycota</taxon>
        <taxon>Agaricomycotina</taxon>
        <taxon>Agaricomycetes</taxon>
        <taxon>Sebacinales</taxon>
        <taxon>Serendipitaceae</taxon>
        <taxon>Serendipita</taxon>
    </lineage>
</organism>
<reference evidence="7" key="2">
    <citation type="submission" date="2015-01" db="EMBL/GenBank/DDBJ databases">
        <title>Evolutionary Origins and Diversification of the Mycorrhizal Mutualists.</title>
        <authorList>
            <consortium name="DOE Joint Genome Institute"/>
            <consortium name="Mycorrhizal Genomics Consortium"/>
            <person name="Kohler A."/>
            <person name="Kuo A."/>
            <person name="Nagy L.G."/>
            <person name="Floudas D."/>
            <person name="Copeland A."/>
            <person name="Barry K.W."/>
            <person name="Cichocki N."/>
            <person name="Veneault-Fourrey C."/>
            <person name="LaButti K."/>
            <person name="Lindquist E.A."/>
            <person name="Lipzen A."/>
            <person name="Lundell T."/>
            <person name="Morin E."/>
            <person name="Murat C."/>
            <person name="Riley R."/>
            <person name="Ohm R."/>
            <person name="Sun H."/>
            <person name="Tunlid A."/>
            <person name="Henrissat B."/>
            <person name="Grigoriev I.V."/>
            <person name="Hibbett D.S."/>
            <person name="Martin F."/>
        </authorList>
    </citation>
    <scope>NUCLEOTIDE SEQUENCE [LARGE SCALE GENOMIC DNA]</scope>
    <source>
        <strain evidence="7">MAFF 305830</strain>
    </source>
</reference>
<evidence type="ECO:0000256" key="4">
    <source>
        <dbReference type="ARBA" id="ARBA00023136"/>
    </source>
</evidence>
<evidence type="ECO:0008006" key="8">
    <source>
        <dbReference type="Google" id="ProtNLM"/>
    </source>
</evidence>
<feature type="transmembrane region" description="Helical" evidence="5">
    <location>
        <begin position="135"/>
        <end position="154"/>
    </location>
</feature>
<dbReference type="EMBL" id="KN824277">
    <property type="protein sequence ID" value="KIM33900.1"/>
    <property type="molecule type" value="Genomic_DNA"/>
</dbReference>
<dbReference type="Proteomes" id="UP000054097">
    <property type="component" value="Unassembled WGS sequence"/>
</dbReference>
<evidence type="ECO:0000256" key="2">
    <source>
        <dbReference type="ARBA" id="ARBA00022692"/>
    </source>
</evidence>
<accession>A0A0C3BAQ7</accession>
<keyword evidence="3 5" id="KW-1133">Transmembrane helix</keyword>
<sequence>QVGWIVASFFAIVATAVSIWLIVKHLTWYTKPKQQRQIVRLLLMVPIYSIISCGAYFFWNHAVYLALIRDAYEGIILAAFFYLLLQYLAPTPAEQKEYFRTYKLEKWAWPFGWVKRKPDGLYFLQLMKWSILQYCWIRPLTSLSAVILNMAGIYCEASWSPRFGSVWILIIVSISVSVAMFCLIQFYLAISDRIKQHRPILQLFSIKAIIFLMFWQSAFLSALHSMDVIKDTKYMTAIDINVGFAALLQTFEMVLFAFLHVKCFSYVPYRQPLRSQQTPKGASFRHALNFSDFWRETRDGSVYMWRTARGKEAEFEARRRTHFERAMGKSRTLATGVKKD</sequence>
<reference evidence="6 7" key="1">
    <citation type="submission" date="2014-04" db="EMBL/GenBank/DDBJ databases">
        <authorList>
            <consortium name="DOE Joint Genome Institute"/>
            <person name="Kuo A."/>
            <person name="Zuccaro A."/>
            <person name="Kohler A."/>
            <person name="Nagy L.G."/>
            <person name="Floudas D."/>
            <person name="Copeland A."/>
            <person name="Barry K.W."/>
            <person name="Cichocki N."/>
            <person name="Veneault-Fourrey C."/>
            <person name="LaButti K."/>
            <person name="Lindquist E.A."/>
            <person name="Lipzen A."/>
            <person name="Lundell T."/>
            <person name="Morin E."/>
            <person name="Murat C."/>
            <person name="Sun H."/>
            <person name="Tunlid A."/>
            <person name="Henrissat B."/>
            <person name="Grigoriev I.V."/>
            <person name="Hibbett D.S."/>
            <person name="Martin F."/>
            <person name="Nordberg H.P."/>
            <person name="Cantor M.N."/>
            <person name="Hua S.X."/>
        </authorList>
    </citation>
    <scope>NUCLEOTIDE SEQUENCE [LARGE SCALE GENOMIC DNA]</scope>
    <source>
        <strain evidence="6 7">MAFF 305830</strain>
    </source>
</reference>
<evidence type="ECO:0000256" key="5">
    <source>
        <dbReference type="SAM" id="Phobius"/>
    </source>
</evidence>
<feature type="transmembrane region" description="Helical" evidence="5">
    <location>
        <begin position="166"/>
        <end position="188"/>
    </location>
</feature>
<keyword evidence="7" id="KW-1185">Reference proteome</keyword>
<dbReference type="HOGENOM" id="CLU_012923_5_0_1"/>
<dbReference type="SMART" id="SM01417">
    <property type="entry name" value="Solute_trans_a"/>
    <property type="match status" value="1"/>
</dbReference>
<feature type="transmembrane region" description="Helical" evidence="5">
    <location>
        <begin position="200"/>
        <end position="220"/>
    </location>
</feature>
<dbReference type="InterPro" id="IPR005178">
    <property type="entry name" value="Ostalpha/TMEM184C"/>
</dbReference>
<feature type="transmembrane region" description="Helical" evidence="5">
    <location>
        <begin position="38"/>
        <end position="59"/>
    </location>
</feature>
<gene>
    <name evidence="6" type="ORF">M408DRAFT_55162</name>
</gene>
<keyword evidence="4 5" id="KW-0472">Membrane</keyword>